<evidence type="ECO:0000313" key="1">
    <source>
        <dbReference type="EMBL" id="AEG14012.1"/>
    </source>
</evidence>
<evidence type="ECO:0000313" key="2">
    <source>
        <dbReference type="Proteomes" id="UP000009229"/>
    </source>
</evidence>
<accession>A0AAU8P8D6</accession>
<sequence length="67" mass="7731">MTKEVGTPQGFTNREMQLIKFIRELGWGEVRLRVENGQPVLIYEAIRTVKLEEDALFSKGRKKQAPV</sequence>
<keyword evidence="2" id="KW-1185">Reference proteome</keyword>
<reference evidence="2" key="1">
    <citation type="submission" date="2011-05" db="EMBL/GenBank/DDBJ databases">
        <title>Complete sequence of Desulfotomaculum kuznetsovii DSM 6115.</title>
        <authorList>
            <person name="Lucas S."/>
            <person name="Han J."/>
            <person name="Lapidus A."/>
            <person name="Cheng J.-F."/>
            <person name="Goodwin L."/>
            <person name="Pitluck S."/>
            <person name="Peters L."/>
            <person name="Mikhailova N."/>
            <person name="Lu M."/>
            <person name="Saunders E."/>
            <person name="Han C."/>
            <person name="Tapia R."/>
            <person name="Land M."/>
            <person name="Hauser L."/>
            <person name="Kyrpides N."/>
            <person name="Ivanova N."/>
            <person name="Pagani I."/>
            <person name="Nazina T."/>
            <person name="Ivanova A."/>
            <person name="Parshina S."/>
            <person name="Kuever J."/>
            <person name="Muyzer G."/>
            <person name="Plugge C."/>
            <person name="Stams A."/>
            <person name="Woyke T."/>
        </authorList>
    </citation>
    <scope>NUCLEOTIDE SEQUENCE [LARGE SCALE GENOMIC DNA]</scope>
    <source>
        <strain evidence="2">DSM 6115 / VKM B-1805 / 17</strain>
    </source>
</reference>
<name>A0AAU8P8D6_DESK7</name>
<organism evidence="1 2">
    <name type="scientific">Desulfofundulus kuznetsovii (strain DSM 6115 / VKM B-1805 / 17)</name>
    <name type="common">Desulfotomaculum kuznetsovii</name>
    <dbReference type="NCBI Taxonomy" id="760568"/>
    <lineage>
        <taxon>Bacteria</taxon>
        <taxon>Bacillati</taxon>
        <taxon>Bacillota</taxon>
        <taxon>Clostridia</taxon>
        <taxon>Eubacteriales</taxon>
        <taxon>Peptococcaceae</taxon>
        <taxon>Desulfofundulus</taxon>
    </lineage>
</organism>
<dbReference type="KEGG" id="dku:Desku_0384"/>
<dbReference type="Proteomes" id="UP000009229">
    <property type="component" value="Chromosome"/>
</dbReference>
<dbReference type="EMBL" id="CP002770">
    <property type="protein sequence ID" value="AEG14012.1"/>
    <property type="molecule type" value="Genomic_DNA"/>
</dbReference>
<dbReference type="AlphaFoldDB" id="A0AAU8P8D6"/>
<gene>
    <name evidence="1" type="ordered locus">Desku_0384</name>
</gene>
<proteinExistence type="predicted"/>
<evidence type="ECO:0008006" key="3">
    <source>
        <dbReference type="Google" id="ProtNLM"/>
    </source>
</evidence>
<dbReference type="RefSeq" id="WP_013821527.1">
    <property type="nucleotide sequence ID" value="NC_015573.1"/>
</dbReference>
<protein>
    <recommendedName>
        <fullName evidence="3">DUF2292 domain-containing protein</fullName>
    </recommendedName>
</protein>